<dbReference type="InterPro" id="IPR011701">
    <property type="entry name" value="MFS"/>
</dbReference>
<feature type="transmembrane region" description="Helical" evidence="7">
    <location>
        <begin position="20"/>
        <end position="40"/>
    </location>
</feature>
<keyword evidence="4 7" id="KW-0812">Transmembrane</keyword>
<dbReference type="EMBL" id="CP014230">
    <property type="protein sequence ID" value="AMD93210.1"/>
    <property type="molecule type" value="Genomic_DNA"/>
</dbReference>
<keyword evidence="10" id="KW-1185">Reference proteome</keyword>
<dbReference type="SUPFAM" id="SSF103473">
    <property type="entry name" value="MFS general substrate transporter"/>
    <property type="match status" value="1"/>
</dbReference>
<dbReference type="InterPro" id="IPR042099">
    <property type="entry name" value="ANL_N_sf"/>
</dbReference>
<evidence type="ECO:0000256" key="2">
    <source>
        <dbReference type="ARBA" id="ARBA00022448"/>
    </source>
</evidence>
<evidence type="ECO:0000256" key="6">
    <source>
        <dbReference type="ARBA" id="ARBA00023136"/>
    </source>
</evidence>
<dbReference type="SMART" id="SM00563">
    <property type="entry name" value="PlsC"/>
    <property type="match status" value="1"/>
</dbReference>
<feature type="transmembrane region" description="Helical" evidence="7">
    <location>
        <begin position="678"/>
        <end position="699"/>
    </location>
</feature>
<dbReference type="CDD" id="cd07989">
    <property type="entry name" value="LPLAT_AGPAT-like"/>
    <property type="match status" value="1"/>
</dbReference>
<evidence type="ECO:0000313" key="9">
    <source>
        <dbReference type="EMBL" id="AMD93210.1"/>
    </source>
</evidence>
<dbReference type="CDD" id="cd06173">
    <property type="entry name" value="MFS_MefA_like"/>
    <property type="match status" value="1"/>
</dbReference>
<proteinExistence type="predicted"/>
<keyword evidence="3" id="KW-1003">Cell membrane</keyword>
<dbReference type="Pfam" id="PF07690">
    <property type="entry name" value="MFS_1"/>
    <property type="match status" value="1"/>
</dbReference>
<keyword evidence="2" id="KW-0813">Transport</keyword>
<feature type="transmembrane region" description="Helical" evidence="7">
    <location>
        <begin position="185"/>
        <end position="208"/>
    </location>
</feature>
<dbReference type="Proteomes" id="UP000063964">
    <property type="component" value="Chromosome"/>
</dbReference>
<accession>A0A0X8JQS7</accession>
<feature type="transmembrane region" description="Helical" evidence="7">
    <location>
        <begin position="313"/>
        <end position="331"/>
    </location>
</feature>
<feature type="transmembrane region" description="Helical" evidence="7">
    <location>
        <begin position="152"/>
        <end position="173"/>
    </location>
</feature>
<feature type="transmembrane region" description="Helical" evidence="7">
    <location>
        <begin position="114"/>
        <end position="132"/>
    </location>
</feature>
<feature type="domain" description="Phospholipid/glycerol acyltransferase" evidence="8">
    <location>
        <begin position="455"/>
        <end position="566"/>
    </location>
</feature>
<feature type="transmembrane region" description="Helical" evidence="7">
    <location>
        <begin position="281"/>
        <end position="301"/>
    </location>
</feature>
<dbReference type="GO" id="GO:0016746">
    <property type="term" value="F:acyltransferase activity"/>
    <property type="evidence" value="ECO:0007669"/>
    <property type="project" value="InterPro"/>
</dbReference>
<dbReference type="STRING" id="888061.AXF15_08920"/>
<feature type="transmembrane region" description="Helical" evidence="7">
    <location>
        <begin position="250"/>
        <end position="269"/>
    </location>
</feature>
<dbReference type="RefSeq" id="WP_066606245.1">
    <property type="nucleotide sequence ID" value="NZ_CP014230.1"/>
</dbReference>
<dbReference type="GO" id="GO:0005886">
    <property type="term" value="C:plasma membrane"/>
    <property type="evidence" value="ECO:0007669"/>
    <property type="project" value="UniProtKB-SubCell"/>
</dbReference>
<dbReference type="GO" id="GO:0022857">
    <property type="term" value="F:transmembrane transporter activity"/>
    <property type="evidence" value="ECO:0007669"/>
    <property type="project" value="InterPro"/>
</dbReference>
<evidence type="ECO:0000259" key="8">
    <source>
        <dbReference type="SMART" id="SM00563"/>
    </source>
</evidence>
<dbReference type="PANTHER" id="PTHR43266:SF2">
    <property type="entry name" value="MAJOR FACILITATOR SUPERFAMILY (MFS) PROFILE DOMAIN-CONTAINING PROTEIN"/>
    <property type="match status" value="1"/>
</dbReference>
<dbReference type="SUPFAM" id="SSF69593">
    <property type="entry name" value="Glycerol-3-phosphate (1)-acyltransferase"/>
    <property type="match status" value="1"/>
</dbReference>
<dbReference type="KEGG" id="doa:AXF15_08920"/>
<evidence type="ECO:0000256" key="7">
    <source>
        <dbReference type="SAM" id="Phobius"/>
    </source>
</evidence>
<feature type="transmembrane region" description="Helical" evidence="7">
    <location>
        <begin position="371"/>
        <end position="395"/>
    </location>
</feature>
<feature type="transmembrane region" description="Helical" evidence="7">
    <location>
        <begin position="337"/>
        <end position="359"/>
    </location>
</feature>
<evidence type="ECO:0000256" key="4">
    <source>
        <dbReference type="ARBA" id="ARBA00022692"/>
    </source>
</evidence>
<feature type="transmembrane region" description="Helical" evidence="7">
    <location>
        <begin position="60"/>
        <end position="80"/>
    </location>
</feature>
<dbReference type="SUPFAM" id="SSF56801">
    <property type="entry name" value="Acetyl-CoA synthetase-like"/>
    <property type="match status" value="1"/>
</dbReference>
<evidence type="ECO:0000313" key="10">
    <source>
        <dbReference type="Proteomes" id="UP000063964"/>
    </source>
</evidence>
<gene>
    <name evidence="9" type="ORF">AXF15_08920</name>
</gene>
<feature type="transmembrane region" description="Helical" evidence="7">
    <location>
        <begin position="87"/>
        <end position="108"/>
    </location>
</feature>
<dbReference type="PANTHER" id="PTHR43266">
    <property type="entry name" value="MACROLIDE-EFFLUX PROTEIN"/>
    <property type="match status" value="1"/>
</dbReference>
<dbReference type="Gene3D" id="3.40.50.12780">
    <property type="entry name" value="N-terminal domain of ligase-like"/>
    <property type="match status" value="2"/>
</dbReference>
<dbReference type="Pfam" id="PF00501">
    <property type="entry name" value="AMP-binding"/>
    <property type="match status" value="2"/>
</dbReference>
<feature type="transmembrane region" description="Helical" evidence="7">
    <location>
        <begin position="401"/>
        <end position="423"/>
    </location>
</feature>
<evidence type="ECO:0000256" key="3">
    <source>
        <dbReference type="ARBA" id="ARBA00022475"/>
    </source>
</evidence>
<dbReference type="Pfam" id="PF01553">
    <property type="entry name" value="Acyltransferase"/>
    <property type="match status" value="1"/>
</dbReference>
<comment type="subcellular location">
    <subcellularLocation>
        <location evidence="1">Cell membrane</location>
        <topology evidence="1">Multi-pass membrane protein</topology>
    </subcellularLocation>
</comment>
<dbReference type="InterPro" id="IPR036259">
    <property type="entry name" value="MFS_trans_sf"/>
</dbReference>
<organism evidence="9 10">
    <name type="scientific">Desulfomicrobium orale DSM 12838</name>
    <dbReference type="NCBI Taxonomy" id="888061"/>
    <lineage>
        <taxon>Bacteria</taxon>
        <taxon>Pseudomonadati</taxon>
        <taxon>Thermodesulfobacteriota</taxon>
        <taxon>Desulfovibrionia</taxon>
        <taxon>Desulfovibrionales</taxon>
        <taxon>Desulfomicrobiaceae</taxon>
        <taxon>Desulfomicrobium</taxon>
    </lineage>
</organism>
<evidence type="ECO:0000256" key="5">
    <source>
        <dbReference type="ARBA" id="ARBA00022989"/>
    </source>
</evidence>
<dbReference type="InterPro" id="IPR002123">
    <property type="entry name" value="Plipid/glycerol_acylTrfase"/>
</dbReference>
<protein>
    <recommendedName>
        <fullName evidence="8">Phospholipid/glycerol acyltransferase domain-containing protein</fullName>
    </recommendedName>
</protein>
<name>A0A0X8JQS7_9BACT</name>
<dbReference type="AlphaFoldDB" id="A0A0X8JQS7"/>
<keyword evidence="5 7" id="KW-1133">Transmembrane helix</keyword>
<dbReference type="Gene3D" id="1.20.1250.20">
    <property type="entry name" value="MFS general substrate transporter like domains"/>
    <property type="match status" value="1"/>
</dbReference>
<reference evidence="10" key="1">
    <citation type="submission" date="2016-02" db="EMBL/GenBank/DDBJ databases">
        <authorList>
            <person name="Holder M.E."/>
            <person name="Ajami N.J."/>
            <person name="Petrosino J.F."/>
        </authorList>
    </citation>
    <scope>NUCLEOTIDE SEQUENCE [LARGE SCALE GENOMIC DNA]</scope>
    <source>
        <strain evidence="10">DSM 12838</strain>
    </source>
</reference>
<sequence length="1030" mass="111673">MKKILRRDPAHPRRTGPWGFIPYLAVVLINAMIDLGHKIVIQNTIFKCYDGSTQIGLTALVNACILLPFILFFTPAGFLADRFPKHLVMRWTAAFALPLTVLITVAYVTGRFETAFILTLILAAQSAFYSPAKYGYIREMAGKDNLGMANGVVQAVTIVAILLGGVLFSQLFETLIGQARSREEILMAVAPCGFLLMAGALAQTIVAWRIPAYRSGDADLHLNMRSYVRGTYLKTNLGNLWRDPSIRMSVLGLSLFWAVNQVLLAAFGAHLKEMAGETSTVVAQGLLAIGGVGIIAGSVTAGRLSRNHIETGLVPLAAIGMTVCMGAIPFMSDTFVLGTLLAVYGFFGGLFVVPLNALIQFNAPESESGAILAGNNFVQNVFMLSFLGATVLMSMTDLGSAPFILGLAGIMALGAVFSLSFMLRPFLCLVLRFIFGLRYRLTVSGLEHFPAKGGVLLLGNHTSWIDWAMLYLAAPRPMRFVMSSAYYNRRGIRWFFDLYRAIPISPTANRAALRKIADALKSGDCVALFPEGAISRNGQLGEFRRGFSIPAVQSGCPIIPFYLNGLWGSRWSAVTRHFRRNSGLKRVRDVHVGFGPPLPSTAVVSEVKNAVRLLSVAVWSDFSRSRKSIPENWLRVAARAPRRPAVADSSGRRLSVLKLFHAALQLSRTLHRMPAKSLGVMLPPGASGLLANLAVLMAGKTAVNLDPSLDGQALARCREQAGIRTVLTSSSQWDNLEAAFDLEPFFVEIPKSTVTQLCATRIILALPFFLARFFLPVCLDPHGEAAVFVDRDGVVSACLSHADIITFVRQMASLFPPEAEDTMLSAEPLHRSWGLTIGAFMPLLESVPLVCHHDPLDVRGVGRLCVRHRASVLCSGPEALCDYVQNEAMPALMLDSVRLVLSAGGELPGRYARGFREKFGLAVHHGYGLGDAMPVVAVNARDILNPADMSIQYGWKSGSAGLPLPGSAVRVVRPGSRPLEDAPQGERGLIFVCGVRSADSERDSVEQDGLFWHPTGDTGYLDEDGFLVLG</sequence>
<keyword evidence="6 7" id="KW-0472">Membrane</keyword>
<dbReference type="InterPro" id="IPR000873">
    <property type="entry name" value="AMP-dep_synth/lig_dom"/>
</dbReference>
<evidence type="ECO:0000256" key="1">
    <source>
        <dbReference type="ARBA" id="ARBA00004651"/>
    </source>
</evidence>